<dbReference type="EMBL" id="KV460482">
    <property type="protein sequence ID" value="OCA17642.1"/>
    <property type="molecule type" value="Genomic_DNA"/>
</dbReference>
<evidence type="ECO:0000256" key="1">
    <source>
        <dbReference type="SAM" id="MobiDB-lite"/>
    </source>
</evidence>
<reference evidence="2" key="1">
    <citation type="submission" date="2009-11" db="EMBL/GenBank/DDBJ databases">
        <authorList>
            <consortium name="US DOE Joint Genome Institute (JGI-PGF)"/>
            <person name="Ottilar R."/>
            <person name="Schmutz J."/>
            <person name="Salamov A."/>
            <person name="Cheng J.F."/>
            <person name="Lucas S."/>
            <person name="Pitluck S."/>
            <person name="Gundlach H."/>
            <person name="Guo Y."/>
            <person name="Haberer G."/>
            <person name="Nasrallah J."/>
            <person name="Mayer K.F.X."/>
            <person name="van de Peer Y."/>
            <person name="Weigel D."/>
            <person name="Grigoriev I.V."/>
        </authorList>
    </citation>
    <scope>NUCLEOTIDE SEQUENCE</scope>
    <source>
        <strain evidence="2">Nigerian</strain>
    </source>
</reference>
<sequence length="96" mass="9571">CSLVGGEGLVATLGTQPLPLATDLRSPIVVGSSSPELTPRGLSLTVSPAGETGPTATLCLEEVLRPPGEDAGVKGSASVESSDRPDSFLNPCTKGP</sequence>
<proteinExistence type="predicted"/>
<organism evidence="2">
    <name type="scientific">Xenopus tropicalis</name>
    <name type="common">Western clawed frog</name>
    <name type="synonym">Silurana tropicalis</name>
    <dbReference type="NCBI Taxonomy" id="8364"/>
    <lineage>
        <taxon>Eukaryota</taxon>
        <taxon>Metazoa</taxon>
        <taxon>Chordata</taxon>
        <taxon>Craniata</taxon>
        <taxon>Vertebrata</taxon>
        <taxon>Euteleostomi</taxon>
        <taxon>Amphibia</taxon>
        <taxon>Batrachia</taxon>
        <taxon>Anura</taxon>
        <taxon>Pipoidea</taxon>
        <taxon>Pipidae</taxon>
        <taxon>Xenopodinae</taxon>
        <taxon>Xenopus</taxon>
        <taxon>Silurana</taxon>
    </lineage>
</organism>
<dbReference type="AlphaFoldDB" id="A0A1B8Y3X9"/>
<reference evidence="2" key="3">
    <citation type="submission" date="2016-05" db="EMBL/GenBank/DDBJ databases">
        <title>WGS assembly of Xenopus tropicalis.</title>
        <authorList>
            <person name="Sessions A."/>
            <person name="Jenkins J."/>
            <person name="Mitros T."/>
            <person name="Lyons J.T."/>
            <person name="Dichmann D.S."/>
            <person name="Robert J."/>
            <person name="Harland R.M."/>
            <person name="Rokhsar D.S."/>
        </authorList>
    </citation>
    <scope>NUCLEOTIDE SEQUENCE</scope>
    <source>
        <strain evidence="2">Nigerian</strain>
    </source>
</reference>
<reference evidence="2" key="2">
    <citation type="journal article" date="2010" name="Science">
        <title>The genome of the Western clawed frog Xenopus tropicalis.</title>
        <authorList>
            <person name="Hellsten U."/>
            <person name="Harland R.M."/>
            <person name="Gilchrist M.J."/>
            <person name="Hendrix D."/>
            <person name="Jurka J."/>
            <person name="Kapitonov V."/>
            <person name="Ovcharenko I."/>
            <person name="Putnam N.H."/>
            <person name="Shu S."/>
            <person name="Taher L."/>
            <person name="Blitz I.L."/>
            <person name="Blumberg B."/>
            <person name="Dichmann D.S."/>
            <person name="Dubchak I."/>
            <person name="Amaya E."/>
            <person name="Detter J.C."/>
            <person name="Fletcher R."/>
            <person name="Gerhard D.S."/>
            <person name="Goodstein D."/>
            <person name="Graves T."/>
            <person name="Grigoriev I.V."/>
            <person name="Grimwood J."/>
            <person name="Kawashima T."/>
            <person name="Lindquist E."/>
            <person name="Lucas S.M."/>
            <person name="Mead P.E."/>
            <person name="Mitros T."/>
            <person name="Ogino H."/>
            <person name="Ohta Y."/>
            <person name="Poliakov A.V."/>
            <person name="Pollet N."/>
            <person name="Robert J."/>
            <person name="Salamov A."/>
            <person name="Sater A.K."/>
            <person name="Schmutz J."/>
            <person name="Terry A."/>
            <person name="Vize P.D."/>
            <person name="Warren W.C."/>
            <person name="Wells D."/>
            <person name="Wills A."/>
            <person name="Wilson R.K."/>
            <person name="Zimmerman L.B."/>
            <person name="Zorn A.M."/>
            <person name="Grainger R."/>
            <person name="Grammer T."/>
            <person name="Khokha M.K."/>
            <person name="Richardson P.M."/>
            <person name="Rokhsar D.S."/>
        </authorList>
    </citation>
    <scope>NUCLEOTIDE SEQUENCE [LARGE SCALE GENOMIC DNA]</scope>
    <source>
        <strain evidence="2">Nigerian</strain>
    </source>
</reference>
<feature type="non-terminal residue" evidence="2">
    <location>
        <position position="96"/>
    </location>
</feature>
<feature type="region of interest" description="Disordered" evidence="1">
    <location>
        <begin position="66"/>
        <end position="96"/>
    </location>
</feature>
<accession>A0A1B8Y3X9</accession>
<feature type="non-terminal residue" evidence="2">
    <location>
        <position position="1"/>
    </location>
</feature>
<name>A0A1B8Y3X9_XENTR</name>
<gene>
    <name evidence="2" type="ORF">XENTR_v900269003mg</name>
</gene>
<evidence type="ECO:0000313" key="2">
    <source>
        <dbReference type="EMBL" id="OCA17642.1"/>
    </source>
</evidence>
<protein>
    <submittedName>
        <fullName evidence="2">Uncharacterized protein</fullName>
    </submittedName>
</protein>